<dbReference type="EMBL" id="JABEQP010000002">
    <property type="protein sequence ID" value="MBB2196555.1"/>
    <property type="molecule type" value="Genomic_DNA"/>
</dbReference>
<protein>
    <recommendedName>
        <fullName evidence="1">DNA circulation N-terminal domain-containing protein</fullName>
    </recommendedName>
</protein>
<proteinExistence type="predicted"/>
<comment type="caution">
    <text evidence="2">The sequence shown here is derived from an EMBL/GenBank/DDBJ whole genome shotgun (WGS) entry which is preliminary data.</text>
</comment>
<name>A0A7W4PGE9_9PROT</name>
<dbReference type="Proteomes" id="UP000530320">
    <property type="component" value="Unassembled WGS sequence"/>
</dbReference>
<sequence length="435" mass="44914">MSGALSTLTNTAEQYLQCSFRGVPFVVVGTGGAPGRKIAVHDYPFGDQPWGEDLGRKGRLYRIRGFVNGPMCQVQRDLLVIACETKGTGLLVHPSLGAIQAVCLRFEWRERDECTGVIDLEFEFLEQSSYLSSTIVAALHAAIGVATIAYNAAATSDYTSTVATPLAAGSVVASAAVETASAWSSMAVGALSSPQAYGAAVATVPGNNGRYTNLNAGVVDSTATVSGALAALTASRDALEADATAIGAEVDAGGMAAAILAIPDALRGAIADPGTQIALLSQLAVYAPSVLPAASVTGDDIVTVRTATAALCRQAALLSIAVACSNWQPTSSNEAQVLRQRIGSMLDAEATIAADAGCDATWQALRALRAIVLQDLADRAAQLPDIITVTRNAPLPALVLAQQIYADATRTPDVIQRANPIHPAFMPTSFEVLSS</sequence>
<feature type="domain" description="DNA circulation N-terminal" evidence="1">
    <location>
        <begin position="15"/>
        <end position="100"/>
    </location>
</feature>
<dbReference type="AlphaFoldDB" id="A0A7W4PGE9"/>
<evidence type="ECO:0000313" key="2">
    <source>
        <dbReference type="EMBL" id="MBB2196555.1"/>
    </source>
</evidence>
<dbReference type="InterPro" id="IPR009826">
    <property type="entry name" value="DNA_circ_N"/>
</dbReference>
<evidence type="ECO:0000313" key="3">
    <source>
        <dbReference type="Proteomes" id="UP000530320"/>
    </source>
</evidence>
<dbReference type="Pfam" id="PF07157">
    <property type="entry name" value="DNA_circ_N"/>
    <property type="match status" value="1"/>
</dbReference>
<dbReference type="RefSeq" id="WP_183008141.1">
    <property type="nucleotide sequence ID" value="NZ_JABEQP010000002.1"/>
</dbReference>
<organism evidence="2 3">
    <name type="scientific">Gluconacetobacter dulcium</name>
    <dbReference type="NCBI Taxonomy" id="2729096"/>
    <lineage>
        <taxon>Bacteria</taxon>
        <taxon>Pseudomonadati</taxon>
        <taxon>Pseudomonadota</taxon>
        <taxon>Alphaproteobacteria</taxon>
        <taxon>Acetobacterales</taxon>
        <taxon>Acetobacteraceae</taxon>
        <taxon>Gluconacetobacter</taxon>
    </lineage>
</organism>
<reference evidence="2 3" key="1">
    <citation type="submission" date="2020-04" db="EMBL/GenBank/DDBJ databases">
        <title>Description of novel Gluconacetobacter.</title>
        <authorList>
            <person name="Sombolestani A."/>
        </authorList>
    </citation>
    <scope>NUCLEOTIDE SEQUENCE [LARGE SCALE GENOMIC DNA]</scope>
    <source>
        <strain evidence="2 3">LMG 22058</strain>
    </source>
</reference>
<gene>
    <name evidence="2" type="ORF">HLH44_03595</name>
</gene>
<accession>A0A7W4PGE9</accession>
<evidence type="ECO:0000259" key="1">
    <source>
        <dbReference type="Pfam" id="PF07157"/>
    </source>
</evidence>